<keyword evidence="3" id="KW-1185">Reference proteome</keyword>
<dbReference type="EMBL" id="CAKLCB010000244">
    <property type="protein sequence ID" value="CAH0517531.1"/>
    <property type="molecule type" value="Genomic_DNA"/>
</dbReference>
<evidence type="ECO:0000313" key="3">
    <source>
        <dbReference type="Proteomes" id="UP001158986"/>
    </source>
</evidence>
<dbReference type="Proteomes" id="UP001160483">
    <property type="component" value="Unassembled WGS sequence"/>
</dbReference>
<proteinExistence type="predicted"/>
<accession>A0AAU9KXH5</accession>
<reference evidence="1 3" key="1">
    <citation type="submission" date="2021-11" db="EMBL/GenBank/DDBJ databases">
        <authorList>
            <person name="Islam A."/>
            <person name="Islam S."/>
            <person name="Flora M.S."/>
            <person name="Rahman M."/>
            <person name="Ziaur R.M."/>
            <person name="Epstein J.H."/>
            <person name="Hassan M."/>
            <person name="Klassen M."/>
            <person name="Woodard K."/>
            <person name="Webb A."/>
            <person name="Webby R.J."/>
            <person name="El Zowalaty M.E."/>
        </authorList>
    </citation>
    <scope>NUCLEOTIDE SEQUENCE</scope>
    <source>
        <strain evidence="2">Pbs1</strain>
        <strain evidence="1">Pbs3</strain>
    </source>
</reference>
<evidence type="ECO:0000313" key="1">
    <source>
        <dbReference type="EMBL" id="CAH0476979.1"/>
    </source>
</evidence>
<protein>
    <submittedName>
        <fullName evidence="1">Uncharacterized protein</fullName>
    </submittedName>
</protein>
<dbReference type="EMBL" id="CAKKTJ010000165">
    <property type="protein sequence ID" value="CAH0476979.1"/>
    <property type="molecule type" value="Genomic_DNA"/>
</dbReference>
<organism evidence="1 4">
    <name type="scientific">Peronospora belbahrii</name>
    <dbReference type="NCBI Taxonomy" id="622444"/>
    <lineage>
        <taxon>Eukaryota</taxon>
        <taxon>Sar</taxon>
        <taxon>Stramenopiles</taxon>
        <taxon>Oomycota</taxon>
        <taxon>Peronosporomycetes</taxon>
        <taxon>Peronosporales</taxon>
        <taxon>Peronosporaceae</taxon>
        <taxon>Peronospora</taxon>
    </lineage>
</organism>
<name>A0AAU9KXH5_9STRA</name>
<evidence type="ECO:0000313" key="2">
    <source>
        <dbReference type="EMBL" id="CAH0517531.1"/>
    </source>
</evidence>
<dbReference type="Proteomes" id="UP001158986">
    <property type="component" value="Unassembled WGS sequence"/>
</dbReference>
<comment type="caution">
    <text evidence="1">The sequence shown here is derived from an EMBL/GenBank/DDBJ whole genome shotgun (WGS) entry which is preliminary data.</text>
</comment>
<evidence type="ECO:0000313" key="4">
    <source>
        <dbReference type="Proteomes" id="UP001160483"/>
    </source>
</evidence>
<dbReference type="PANTHER" id="PTHR35796:SF3">
    <property type="entry name" value="BHLH DOMAIN-CONTAINING PROTEIN"/>
    <property type="match status" value="1"/>
</dbReference>
<sequence>MEKKSKSTNVYVAELMRLKKGQESRVEKEETTQLAVQPKKKRIRRQKLELEYLRNLVGQLGEQLSTLEAKQTSVLSDKSKLSPEMNAPSIWKGIAERQLKDRARVEEQNRKLRSSLNGQIKLATKLEKILRKRPRDEEIAVLLDAKRVKPLMSKIMNPTDDEIFADQLAHVQCAHLVVDKIFGEQEFLDPSATFHHLQVINDFQPNTDVEFIKKASSMLPFNIQVTEKALWRALAEEGTKKDSYFLDRRSSTASIVAQSYGLNFRAGNFHTNVLGKETYRKYKEENCVVIMWKWVVDPIEVNGTDFHGVRCHETGWIRLREVNLDRFSSDNDHESSDIKSSTSTQLQSYTKMTMQFQDDIGNQELQVGALTDFVIYLHDTITEVCSKIVTDILVEEDWNHNSWVSTMQL</sequence>
<dbReference type="PANTHER" id="PTHR35796">
    <property type="entry name" value="HYPOTHETICAL CYTOSOLIC PROTEIN"/>
    <property type="match status" value="1"/>
</dbReference>
<dbReference type="AlphaFoldDB" id="A0AAU9KXH5"/>
<gene>
    <name evidence="2" type="ORF">PBS001_LOCUS4136</name>
    <name evidence="1" type="ORF">PBS003_LOCUS3740</name>
</gene>